<dbReference type="OrthoDB" id="747268at2759"/>
<organism evidence="3 4">
    <name type="scientific">Handroanthus impetiginosus</name>
    <dbReference type="NCBI Taxonomy" id="429701"/>
    <lineage>
        <taxon>Eukaryota</taxon>
        <taxon>Viridiplantae</taxon>
        <taxon>Streptophyta</taxon>
        <taxon>Embryophyta</taxon>
        <taxon>Tracheophyta</taxon>
        <taxon>Spermatophyta</taxon>
        <taxon>Magnoliopsida</taxon>
        <taxon>eudicotyledons</taxon>
        <taxon>Gunneridae</taxon>
        <taxon>Pentapetalae</taxon>
        <taxon>asterids</taxon>
        <taxon>lamiids</taxon>
        <taxon>Lamiales</taxon>
        <taxon>Bignoniaceae</taxon>
        <taxon>Crescentiina</taxon>
        <taxon>Tabebuia alliance</taxon>
        <taxon>Handroanthus</taxon>
    </lineage>
</organism>
<dbReference type="PANTHER" id="PTHR47718:SF17">
    <property type="entry name" value="PROTEIN FAR1-RELATED SEQUENCE 5-LIKE"/>
    <property type="match status" value="1"/>
</dbReference>
<evidence type="ECO:0000313" key="4">
    <source>
        <dbReference type="Proteomes" id="UP000231279"/>
    </source>
</evidence>
<dbReference type="Proteomes" id="UP000231279">
    <property type="component" value="Unassembled WGS sequence"/>
</dbReference>
<dbReference type="STRING" id="429701.A0A2G9H2K5"/>
<name>A0A2G9H2K5_9LAMI</name>
<dbReference type="InterPro" id="IPR018289">
    <property type="entry name" value="MULE_transposase_dom"/>
</dbReference>
<evidence type="ECO:0000256" key="1">
    <source>
        <dbReference type="SAM" id="MobiDB-lite"/>
    </source>
</evidence>
<dbReference type="Pfam" id="PF10551">
    <property type="entry name" value="MULE"/>
    <property type="match status" value="1"/>
</dbReference>
<dbReference type="EMBL" id="NKXS01002923">
    <property type="protein sequence ID" value="PIN11530.1"/>
    <property type="molecule type" value="Genomic_DNA"/>
</dbReference>
<gene>
    <name evidence="3" type="ORF">CDL12_15868</name>
</gene>
<protein>
    <recommendedName>
        <fullName evidence="2">MULE transposase domain-containing protein</fullName>
    </recommendedName>
</protein>
<dbReference type="AlphaFoldDB" id="A0A2G9H2K5"/>
<evidence type="ECO:0000313" key="3">
    <source>
        <dbReference type="EMBL" id="PIN11530.1"/>
    </source>
</evidence>
<feature type="compositionally biased region" description="Polar residues" evidence="1">
    <location>
        <begin position="482"/>
        <end position="496"/>
    </location>
</feature>
<feature type="region of interest" description="Disordered" evidence="1">
    <location>
        <begin position="474"/>
        <end position="496"/>
    </location>
</feature>
<dbReference type="PANTHER" id="PTHR47718">
    <property type="entry name" value="OS01G0519700 PROTEIN"/>
    <property type="match status" value="1"/>
</dbReference>
<keyword evidence="4" id="KW-1185">Reference proteome</keyword>
<feature type="domain" description="MULE transposase" evidence="2">
    <location>
        <begin position="146"/>
        <end position="177"/>
    </location>
</feature>
<reference evidence="4" key="1">
    <citation type="journal article" date="2018" name="Gigascience">
        <title>Genome assembly of the Pink Ipe (Handroanthus impetiginosus, Bignoniaceae), a highly valued, ecologically keystone Neotropical timber forest tree.</title>
        <authorList>
            <person name="Silva-Junior O.B."/>
            <person name="Grattapaglia D."/>
            <person name="Novaes E."/>
            <person name="Collevatti R.G."/>
        </authorList>
    </citation>
    <scope>NUCLEOTIDE SEQUENCE [LARGE SCALE GENOMIC DNA]</scope>
    <source>
        <strain evidence="4">cv. UFG-1</strain>
    </source>
</reference>
<sequence length="496" mass="56940">MQPDSNECTFPASSKYGCSAKLKISRSKEEPWRVAIFDNKHNHDVYAPNEAYLLRSQRNMTKEHRMLFNTICNSGVPPARAFGLMQNLAGEEQNLGVTQSEAFKVESDITLINIFFRDSQWFADYESFEDVLSFDITYKTNKYRLIYAPFCQAMINAIRTVFPATHHRLCEWHINQNGPSHFGSLNTNSGFKHVWTKCMSYCDHVEEFEATWQLMVETYNTGEQKCCGLMATSRSEGTNTALKKAIRNATSFLLDCVHGYEKPALLARHNPLLKHTTKVYKHNIFHLFQNEFKDFFNFECMEEPTYPIFSLRRFTIISFGKSTQTRVVEMTTILQKVYTQVNLKNIPNRYRLQTWTKNAKNKVHTEASENGSGRNDSVNMSEMAFVSHATKKIHDLAMRCTPYEEARYISIESINNANDKINAFMLNMSLNDSNICSGNTNNKGNDNVGIEMPVRDPPIVRSRGITSLHKCHWEDKSKTGKGKTSYQTTKGLRQIG</sequence>
<comment type="caution">
    <text evidence="3">The sequence shown here is derived from an EMBL/GenBank/DDBJ whole genome shotgun (WGS) entry which is preliminary data.</text>
</comment>
<accession>A0A2G9H2K5</accession>
<evidence type="ECO:0000259" key="2">
    <source>
        <dbReference type="Pfam" id="PF10551"/>
    </source>
</evidence>
<proteinExistence type="predicted"/>